<feature type="compositionally biased region" description="Polar residues" evidence="1">
    <location>
        <begin position="1"/>
        <end position="11"/>
    </location>
</feature>
<keyword evidence="3" id="KW-1185">Reference proteome</keyword>
<name>A0A9N9Q4D7_9HELO</name>
<protein>
    <submittedName>
        <fullName evidence="2">Uncharacterized protein</fullName>
    </submittedName>
</protein>
<feature type="compositionally biased region" description="Low complexity" evidence="1">
    <location>
        <begin position="63"/>
        <end position="72"/>
    </location>
</feature>
<accession>A0A9N9Q4D7</accession>
<dbReference type="Pfam" id="PF15496">
    <property type="entry name" value="DUF4646"/>
    <property type="match status" value="1"/>
</dbReference>
<proteinExistence type="predicted"/>
<dbReference type="EMBL" id="CAJVRM010000304">
    <property type="protein sequence ID" value="CAG8979275.1"/>
    <property type="molecule type" value="Genomic_DNA"/>
</dbReference>
<evidence type="ECO:0000313" key="3">
    <source>
        <dbReference type="Proteomes" id="UP000701801"/>
    </source>
</evidence>
<dbReference type="AlphaFoldDB" id="A0A9N9Q4D7"/>
<dbReference type="OrthoDB" id="252020at2759"/>
<feature type="region of interest" description="Disordered" evidence="1">
    <location>
        <begin position="1"/>
        <end position="98"/>
    </location>
</feature>
<comment type="caution">
    <text evidence="2">The sequence shown here is derived from an EMBL/GenBank/DDBJ whole genome shotgun (WGS) entry which is preliminary data.</text>
</comment>
<dbReference type="Proteomes" id="UP000701801">
    <property type="component" value="Unassembled WGS sequence"/>
</dbReference>
<dbReference type="InterPro" id="IPR028018">
    <property type="entry name" value="DUF4646"/>
</dbReference>
<gene>
    <name evidence="2" type="ORF">HYALB_00013442</name>
</gene>
<organism evidence="2 3">
    <name type="scientific">Hymenoscyphus albidus</name>
    <dbReference type="NCBI Taxonomy" id="595503"/>
    <lineage>
        <taxon>Eukaryota</taxon>
        <taxon>Fungi</taxon>
        <taxon>Dikarya</taxon>
        <taxon>Ascomycota</taxon>
        <taxon>Pezizomycotina</taxon>
        <taxon>Leotiomycetes</taxon>
        <taxon>Helotiales</taxon>
        <taxon>Helotiaceae</taxon>
        <taxon>Hymenoscyphus</taxon>
    </lineage>
</organism>
<evidence type="ECO:0000256" key="1">
    <source>
        <dbReference type="SAM" id="MobiDB-lite"/>
    </source>
</evidence>
<reference evidence="2" key="1">
    <citation type="submission" date="2021-07" db="EMBL/GenBank/DDBJ databases">
        <authorList>
            <person name="Durling M."/>
        </authorList>
    </citation>
    <scope>NUCLEOTIDE SEQUENCE</scope>
</reference>
<sequence>MASSSINSQFPVDSKFMYQRQSSHDIPSDTQLDASQVPVDGSNPFRVPAESTPINIQPDHDPSLSQSSTLPPQYAPQATVAQYPPSPPPTEVGTPDVAFHEGSIQGSLFTPSWTRFRIPTKTESLSSGFTYDERLHTLRVSNEEWFQFSSEMVKASKLTLKEDWGAWTTGITTGTLSSPFLLVFAPSAGIWAGKKVHRKAVERSVTEKLSGEGELRTILRNWNTNNFLNKGFQAWLELPENAKKGSNKFQILICPSDGMESPRETPRSIVPGFAEADSSQVLITELPGDAIRRRPVPVREGRNLEVKSISLPTRYTDSKVGEIKHELE</sequence>
<evidence type="ECO:0000313" key="2">
    <source>
        <dbReference type="EMBL" id="CAG8979275.1"/>
    </source>
</evidence>